<evidence type="ECO:0000256" key="1">
    <source>
        <dbReference type="ARBA" id="ARBA00004123"/>
    </source>
</evidence>
<comment type="similarity">
    <text evidence="2">Belongs to the TFIIB family.</text>
</comment>
<dbReference type="GO" id="GO:0005634">
    <property type="term" value="C:nucleus"/>
    <property type="evidence" value="ECO:0007669"/>
    <property type="project" value="UniProtKB-SubCell"/>
</dbReference>
<evidence type="ECO:0000256" key="6">
    <source>
        <dbReference type="ARBA" id="ARBA00023015"/>
    </source>
</evidence>
<dbReference type="FunFam" id="1.10.472.10:FF:000007">
    <property type="entry name" value="Transcription factor IIIB 90 kDa subunit"/>
    <property type="match status" value="1"/>
</dbReference>
<feature type="domain" description="Cyclin-like" evidence="12">
    <location>
        <begin position="195"/>
        <end position="279"/>
    </location>
</feature>
<dbReference type="InterPro" id="IPR013763">
    <property type="entry name" value="Cyclin-like_dom"/>
</dbReference>
<dbReference type="EMBL" id="HBHK01007567">
    <property type="protein sequence ID" value="CAD9674292.1"/>
    <property type="molecule type" value="Transcribed_RNA"/>
</dbReference>
<reference evidence="13" key="1">
    <citation type="submission" date="2021-01" db="EMBL/GenBank/DDBJ databases">
        <authorList>
            <person name="Corre E."/>
            <person name="Pelletier E."/>
            <person name="Niang G."/>
            <person name="Scheremetjew M."/>
            <person name="Finn R."/>
            <person name="Kale V."/>
            <person name="Holt S."/>
            <person name="Cochrane G."/>
            <person name="Meng A."/>
            <person name="Brown T."/>
            <person name="Cohen L."/>
        </authorList>
    </citation>
    <scope>NUCLEOTIDE SEQUENCE</scope>
    <source>
        <strain evidence="13">NY070348D</strain>
    </source>
</reference>
<keyword evidence="7" id="KW-0010">Activator</keyword>
<dbReference type="SUPFAM" id="SSF57783">
    <property type="entry name" value="Zinc beta-ribbon"/>
    <property type="match status" value="1"/>
</dbReference>
<dbReference type="PRINTS" id="PR00685">
    <property type="entry name" value="TIFACTORIIB"/>
</dbReference>
<evidence type="ECO:0000259" key="12">
    <source>
        <dbReference type="SMART" id="SM00385"/>
    </source>
</evidence>
<evidence type="ECO:0000256" key="10">
    <source>
        <dbReference type="ARBA" id="ARBA00031009"/>
    </source>
</evidence>
<feature type="domain" description="Cyclin-like" evidence="12">
    <location>
        <begin position="102"/>
        <end position="182"/>
    </location>
</feature>
<keyword evidence="4" id="KW-0863">Zinc-finger</keyword>
<feature type="compositionally biased region" description="Basic and acidic residues" evidence="11">
    <location>
        <begin position="411"/>
        <end position="428"/>
    </location>
</feature>
<keyword evidence="9" id="KW-0539">Nucleus</keyword>
<dbReference type="SMART" id="SM00385">
    <property type="entry name" value="CYCLIN"/>
    <property type="match status" value="2"/>
</dbReference>
<feature type="region of interest" description="Disordered" evidence="11">
    <location>
        <begin position="411"/>
        <end position="452"/>
    </location>
</feature>
<evidence type="ECO:0000256" key="4">
    <source>
        <dbReference type="ARBA" id="ARBA00022771"/>
    </source>
</evidence>
<comment type="subcellular location">
    <subcellularLocation>
        <location evidence="1">Nucleus</location>
    </subcellularLocation>
</comment>
<dbReference type="Gene3D" id="1.10.472.10">
    <property type="entry name" value="Cyclin-like"/>
    <property type="match status" value="2"/>
</dbReference>
<dbReference type="PANTHER" id="PTHR11618:SF4">
    <property type="entry name" value="TRANSCRIPTION FACTOR IIIB 90 KDA SUBUNIT"/>
    <property type="match status" value="1"/>
</dbReference>
<gene>
    <name evidence="13" type="ORF">QSP1433_LOCUS4644</name>
</gene>
<dbReference type="GO" id="GO:0017025">
    <property type="term" value="F:TBP-class protein binding"/>
    <property type="evidence" value="ECO:0007669"/>
    <property type="project" value="InterPro"/>
</dbReference>
<dbReference type="InterPro" id="IPR011665">
    <property type="entry name" value="BRF1_TBP-bd_dom"/>
</dbReference>
<dbReference type="SUPFAM" id="SSF47954">
    <property type="entry name" value="Cyclin-like"/>
    <property type="match status" value="2"/>
</dbReference>
<dbReference type="CDD" id="cd20554">
    <property type="entry name" value="CYCLIN_TFIIIB90_rpt2"/>
    <property type="match status" value="1"/>
</dbReference>
<dbReference type="Pfam" id="PF00382">
    <property type="entry name" value="TFIIB"/>
    <property type="match status" value="2"/>
</dbReference>
<dbReference type="InterPro" id="IPR000812">
    <property type="entry name" value="TFIIB"/>
</dbReference>
<sequence length="540" mass="61039">MSTGQVGNDAGGNPRWQCPSVRCGSFNFEQTNQGIFCVDCGAVIEESNFDLSVSFSDNNDGSRSVNGQFVSTMSTTPYRYAGAGGVGFNRESREVTIANGKKRIQQLAASLKLNHFVEAAHRLFLQAVQRNFVHGRKTTNVVAACLYIVCRQRSAPTLLIDFSDILQTNVFVLGNCFLKFRRLLNIPLPAIDPVHYIDRFASKLEFEDQAHDVARTAHKLVARMKRDWIQTGRRPSGICGAALIIAARMHGFHRTQKEVVDVMKICEETLRKRLVEFQATPSGSLTVEEFLQIDLPEEADPPSFTRNREKEKLEEMKKNGELPASATSLIPLLTNGGTDEANGVSKKLGKRQQINMERAQAQLDLYSSLEAELKASLESFELQQAEKEVQKEKSVEDIAQKPFPVPRLPESVRKEKEQVPEAPVKEKAIPTVHSVKRTPEVENMPTEEEDDALFDDEIECMLLNPEESRRKKVLWKVTNKEFLEKEKQDRLEGKVKRKRKRKRKVLGPASSAAEATKNMVETKKLSKKVNYEKWKELFET</sequence>
<organism evidence="13">
    <name type="scientific">Mucochytrium quahogii</name>
    <dbReference type="NCBI Taxonomy" id="96639"/>
    <lineage>
        <taxon>Eukaryota</taxon>
        <taxon>Sar</taxon>
        <taxon>Stramenopiles</taxon>
        <taxon>Bigyra</taxon>
        <taxon>Labyrinthulomycetes</taxon>
        <taxon>Thraustochytrida</taxon>
        <taxon>Thraustochytriidae</taxon>
        <taxon>Mucochytrium</taxon>
    </lineage>
</organism>
<dbReference type="Pfam" id="PF07741">
    <property type="entry name" value="BRF1"/>
    <property type="match status" value="1"/>
</dbReference>
<keyword evidence="5" id="KW-0862">Zinc</keyword>
<dbReference type="InterPro" id="IPR036915">
    <property type="entry name" value="Cyclin-like_sf"/>
</dbReference>
<dbReference type="AlphaFoldDB" id="A0A7S2W8G7"/>
<dbReference type="CDD" id="cd20553">
    <property type="entry name" value="CYCLIN_TFIIIB90_rpt1"/>
    <property type="match status" value="1"/>
</dbReference>
<dbReference type="Gene3D" id="1.20.5.650">
    <property type="entry name" value="Single helix bin"/>
    <property type="match status" value="1"/>
</dbReference>
<evidence type="ECO:0000256" key="8">
    <source>
        <dbReference type="ARBA" id="ARBA00023163"/>
    </source>
</evidence>
<keyword evidence="8" id="KW-0804">Transcription</keyword>
<dbReference type="GO" id="GO:0008270">
    <property type="term" value="F:zinc ion binding"/>
    <property type="evidence" value="ECO:0007669"/>
    <property type="project" value="UniProtKB-KW"/>
</dbReference>
<evidence type="ECO:0000256" key="7">
    <source>
        <dbReference type="ARBA" id="ARBA00023159"/>
    </source>
</evidence>
<name>A0A7S2W8G7_9STRA</name>
<accession>A0A7S2W8G7</accession>
<dbReference type="GO" id="GO:0070897">
    <property type="term" value="P:transcription preinitiation complex assembly"/>
    <property type="evidence" value="ECO:0007669"/>
    <property type="project" value="InterPro"/>
</dbReference>
<dbReference type="GO" id="GO:0000995">
    <property type="term" value="F:RNA polymerase III general transcription initiation factor activity"/>
    <property type="evidence" value="ECO:0007669"/>
    <property type="project" value="TreeGrafter"/>
</dbReference>
<evidence type="ECO:0000256" key="11">
    <source>
        <dbReference type="SAM" id="MobiDB-lite"/>
    </source>
</evidence>
<evidence type="ECO:0000256" key="9">
    <source>
        <dbReference type="ARBA" id="ARBA00023242"/>
    </source>
</evidence>
<dbReference type="InterPro" id="IPR013150">
    <property type="entry name" value="TFIIB_cyclin"/>
</dbReference>
<evidence type="ECO:0000256" key="2">
    <source>
        <dbReference type="ARBA" id="ARBA00010857"/>
    </source>
</evidence>
<dbReference type="GO" id="GO:0001006">
    <property type="term" value="F:RNA polymerase III type 3 promoter sequence-specific DNA binding"/>
    <property type="evidence" value="ECO:0007669"/>
    <property type="project" value="TreeGrafter"/>
</dbReference>
<protein>
    <recommendedName>
        <fullName evidence="10">B-related factor 1</fullName>
    </recommendedName>
</protein>
<dbReference type="FunFam" id="1.10.472.10:FF:000002">
    <property type="entry name" value="Transcription factor IIIB 90 kDa subunit"/>
    <property type="match status" value="1"/>
</dbReference>
<keyword evidence="3" id="KW-0479">Metal-binding</keyword>
<evidence type="ECO:0000313" key="13">
    <source>
        <dbReference type="EMBL" id="CAD9674292.1"/>
    </source>
</evidence>
<feature type="region of interest" description="Disordered" evidence="11">
    <location>
        <begin position="488"/>
        <end position="519"/>
    </location>
</feature>
<dbReference type="GO" id="GO:0000126">
    <property type="term" value="C:transcription factor TFIIIB complex"/>
    <property type="evidence" value="ECO:0007669"/>
    <property type="project" value="TreeGrafter"/>
</dbReference>
<evidence type="ECO:0000256" key="5">
    <source>
        <dbReference type="ARBA" id="ARBA00022833"/>
    </source>
</evidence>
<evidence type="ECO:0000256" key="3">
    <source>
        <dbReference type="ARBA" id="ARBA00022723"/>
    </source>
</evidence>
<proteinExistence type="inferred from homology"/>
<dbReference type="GO" id="GO:0097550">
    <property type="term" value="C:transcription preinitiation complex"/>
    <property type="evidence" value="ECO:0007669"/>
    <property type="project" value="TreeGrafter"/>
</dbReference>
<keyword evidence="6" id="KW-0805">Transcription regulation</keyword>
<feature type="compositionally biased region" description="Basic residues" evidence="11">
    <location>
        <begin position="495"/>
        <end position="505"/>
    </location>
</feature>
<dbReference type="PANTHER" id="PTHR11618">
    <property type="entry name" value="TRANSCRIPTION INITIATION FACTOR IIB-RELATED"/>
    <property type="match status" value="1"/>
</dbReference>